<feature type="non-terminal residue" evidence="3">
    <location>
        <position position="1"/>
    </location>
</feature>
<dbReference type="InterPro" id="IPR021623">
    <property type="entry name" value="LAP2alpha_C"/>
</dbReference>
<evidence type="ECO:0000256" key="1">
    <source>
        <dbReference type="SAM" id="MobiDB-lite"/>
    </source>
</evidence>
<dbReference type="STRING" id="8469.M7B7Z8"/>
<feature type="domain" description="Lamina-associated polypeptide 2 alpha C-terminal" evidence="2">
    <location>
        <begin position="29"/>
        <end position="156"/>
    </location>
</feature>
<protein>
    <recommendedName>
        <fullName evidence="2">Lamina-associated polypeptide 2 alpha C-terminal domain-containing protein</fullName>
    </recommendedName>
</protein>
<accession>M7B7Z8</accession>
<keyword evidence="4" id="KW-1185">Reference proteome</keyword>
<dbReference type="EMBL" id="KB601989">
    <property type="protein sequence ID" value="EMP24372.1"/>
    <property type="molecule type" value="Genomic_DNA"/>
</dbReference>
<feature type="region of interest" description="Disordered" evidence="1">
    <location>
        <begin position="177"/>
        <end position="207"/>
    </location>
</feature>
<sequence>HPAPNSLVVDAVKQKKKHQFPRSTPSDKDSRQLDLLGRKVYASSTLQFRIATYSAVLAKYDHKNYNKFMDFIDHIPEDKKQQITAIVSEGQILSRTALQAALDVANIAARSTATAVVMRRGSWLSSSSFPRKFQSTIEDLPFDGDKLFASTTNDVLHSMKDSRATLQSLGIQTPLTRRRDYRYQPYQRPRYPTYTQQFHRSHEQQQP</sequence>
<evidence type="ECO:0000313" key="4">
    <source>
        <dbReference type="Proteomes" id="UP000031443"/>
    </source>
</evidence>
<proteinExistence type="predicted"/>
<feature type="compositionally biased region" description="Low complexity" evidence="1">
    <location>
        <begin position="183"/>
        <end position="197"/>
    </location>
</feature>
<dbReference type="Gene3D" id="1.10.287.3160">
    <property type="match status" value="1"/>
</dbReference>
<dbReference type="AlphaFoldDB" id="M7B7Z8"/>
<gene>
    <name evidence="3" type="ORF">UY3_18610</name>
</gene>
<name>M7B7Z8_CHEMY</name>
<organism evidence="3 4">
    <name type="scientific">Chelonia mydas</name>
    <name type="common">Green sea-turtle</name>
    <name type="synonym">Chelonia agassizi</name>
    <dbReference type="NCBI Taxonomy" id="8469"/>
    <lineage>
        <taxon>Eukaryota</taxon>
        <taxon>Metazoa</taxon>
        <taxon>Chordata</taxon>
        <taxon>Craniata</taxon>
        <taxon>Vertebrata</taxon>
        <taxon>Euteleostomi</taxon>
        <taxon>Archelosauria</taxon>
        <taxon>Testudinata</taxon>
        <taxon>Testudines</taxon>
        <taxon>Cryptodira</taxon>
        <taxon>Durocryptodira</taxon>
        <taxon>Americhelydia</taxon>
        <taxon>Chelonioidea</taxon>
        <taxon>Cheloniidae</taxon>
        <taxon>Chelonia</taxon>
    </lineage>
</organism>
<evidence type="ECO:0000259" key="2">
    <source>
        <dbReference type="Pfam" id="PF11560"/>
    </source>
</evidence>
<dbReference type="Pfam" id="PF11560">
    <property type="entry name" value="LAP2alpha"/>
    <property type="match status" value="1"/>
</dbReference>
<reference evidence="4" key="1">
    <citation type="journal article" date="2013" name="Nat. Genet.">
        <title>The draft genomes of soft-shell turtle and green sea turtle yield insights into the development and evolution of the turtle-specific body plan.</title>
        <authorList>
            <person name="Wang Z."/>
            <person name="Pascual-Anaya J."/>
            <person name="Zadissa A."/>
            <person name="Li W."/>
            <person name="Niimura Y."/>
            <person name="Huang Z."/>
            <person name="Li C."/>
            <person name="White S."/>
            <person name="Xiong Z."/>
            <person name="Fang D."/>
            <person name="Wang B."/>
            <person name="Ming Y."/>
            <person name="Chen Y."/>
            <person name="Zheng Y."/>
            <person name="Kuraku S."/>
            <person name="Pignatelli M."/>
            <person name="Herrero J."/>
            <person name="Beal K."/>
            <person name="Nozawa M."/>
            <person name="Li Q."/>
            <person name="Wang J."/>
            <person name="Zhang H."/>
            <person name="Yu L."/>
            <person name="Shigenobu S."/>
            <person name="Wang J."/>
            <person name="Liu J."/>
            <person name="Flicek P."/>
            <person name="Searle S."/>
            <person name="Wang J."/>
            <person name="Kuratani S."/>
            <person name="Yin Y."/>
            <person name="Aken B."/>
            <person name="Zhang G."/>
            <person name="Irie N."/>
        </authorList>
    </citation>
    <scope>NUCLEOTIDE SEQUENCE [LARGE SCALE GENOMIC DNA]</scope>
</reference>
<dbReference type="Proteomes" id="UP000031443">
    <property type="component" value="Unassembled WGS sequence"/>
</dbReference>
<evidence type="ECO:0000313" key="3">
    <source>
        <dbReference type="EMBL" id="EMP24372.1"/>
    </source>
</evidence>